<dbReference type="PANTHER" id="PTHR33592">
    <property type="entry name" value="TRANSMEMBRANE PROTEIN"/>
    <property type="match status" value="1"/>
</dbReference>
<evidence type="ECO:0000256" key="1">
    <source>
        <dbReference type="SAM" id="MobiDB-lite"/>
    </source>
</evidence>
<keyword evidence="3" id="KW-1185">Reference proteome</keyword>
<evidence type="ECO:0000256" key="2">
    <source>
        <dbReference type="SAM" id="SignalP"/>
    </source>
</evidence>
<dbReference type="AlphaFoldDB" id="A0A6P5MX23"/>
<evidence type="ECO:0000313" key="4">
    <source>
        <dbReference type="RefSeq" id="XP_020987956.1"/>
    </source>
</evidence>
<dbReference type="RefSeq" id="XP_020987956.1">
    <property type="nucleotide sequence ID" value="XM_021132297.2"/>
</dbReference>
<evidence type="ECO:0000313" key="3">
    <source>
        <dbReference type="Proteomes" id="UP000515211"/>
    </source>
</evidence>
<dbReference type="KEGG" id="adu:110275898"/>
<proteinExistence type="predicted"/>
<dbReference type="PANTHER" id="PTHR33592:SF5">
    <property type="entry name" value="TRANSMEMBRANE PROTEIN"/>
    <property type="match status" value="1"/>
</dbReference>
<reference evidence="4" key="2">
    <citation type="submission" date="2025-08" db="UniProtKB">
        <authorList>
            <consortium name="RefSeq"/>
        </authorList>
    </citation>
    <scope>IDENTIFICATION</scope>
    <source>
        <tissue evidence="4">Whole plant</tissue>
    </source>
</reference>
<protein>
    <submittedName>
        <fullName evidence="4">Uncharacterized protein LOC110275898</fullName>
    </submittedName>
</protein>
<accession>A0A6P5MX23</accession>
<feature type="chain" id="PRO_5028035778" evidence="2">
    <location>
        <begin position="26"/>
        <end position="88"/>
    </location>
</feature>
<sequence length="88" mass="9462">MMRVLKIVLALFLLLSILHVQPNQASRVMNMKKQLGQMQTLDKGPTPPSRPSTCTSIPGSGGNNCPPVNEMNVAGNVIRHPPIGSAFN</sequence>
<gene>
    <name evidence="4" type="primary">LOC110275898</name>
</gene>
<keyword evidence="2" id="KW-0732">Signal</keyword>
<dbReference type="Proteomes" id="UP000515211">
    <property type="component" value="Chromosome 9"/>
</dbReference>
<organism evidence="3 4">
    <name type="scientific">Arachis duranensis</name>
    <name type="common">Wild peanut</name>
    <dbReference type="NCBI Taxonomy" id="130453"/>
    <lineage>
        <taxon>Eukaryota</taxon>
        <taxon>Viridiplantae</taxon>
        <taxon>Streptophyta</taxon>
        <taxon>Embryophyta</taxon>
        <taxon>Tracheophyta</taxon>
        <taxon>Spermatophyta</taxon>
        <taxon>Magnoliopsida</taxon>
        <taxon>eudicotyledons</taxon>
        <taxon>Gunneridae</taxon>
        <taxon>Pentapetalae</taxon>
        <taxon>rosids</taxon>
        <taxon>fabids</taxon>
        <taxon>Fabales</taxon>
        <taxon>Fabaceae</taxon>
        <taxon>Papilionoideae</taxon>
        <taxon>50 kb inversion clade</taxon>
        <taxon>dalbergioids sensu lato</taxon>
        <taxon>Dalbergieae</taxon>
        <taxon>Pterocarpus clade</taxon>
        <taxon>Arachis</taxon>
    </lineage>
</organism>
<feature type="region of interest" description="Disordered" evidence="1">
    <location>
        <begin position="37"/>
        <end position="64"/>
    </location>
</feature>
<reference evidence="3" key="1">
    <citation type="journal article" date="2016" name="Nat. Genet.">
        <title>The genome sequences of Arachis duranensis and Arachis ipaensis, the diploid ancestors of cultivated peanut.</title>
        <authorList>
            <person name="Bertioli D.J."/>
            <person name="Cannon S.B."/>
            <person name="Froenicke L."/>
            <person name="Huang G."/>
            <person name="Farmer A.D."/>
            <person name="Cannon E.K."/>
            <person name="Liu X."/>
            <person name="Gao D."/>
            <person name="Clevenger J."/>
            <person name="Dash S."/>
            <person name="Ren L."/>
            <person name="Moretzsohn M.C."/>
            <person name="Shirasawa K."/>
            <person name="Huang W."/>
            <person name="Vidigal B."/>
            <person name="Abernathy B."/>
            <person name="Chu Y."/>
            <person name="Niederhuth C.E."/>
            <person name="Umale P."/>
            <person name="Araujo A.C."/>
            <person name="Kozik A."/>
            <person name="Kim K.D."/>
            <person name="Burow M.D."/>
            <person name="Varshney R.K."/>
            <person name="Wang X."/>
            <person name="Zhang X."/>
            <person name="Barkley N."/>
            <person name="Guimaraes P.M."/>
            <person name="Isobe S."/>
            <person name="Guo B."/>
            <person name="Liao B."/>
            <person name="Stalker H.T."/>
            <person name="Schmitz R.J."/>
            <person name="Scheffler B.E."/>
            <person name="Leal-Bertioli S.C."/>
            <person name="Xun X."/>
            <person name="Jackson S.A."/>
            <person name="Michelmore R."/>
            <person name="Ozias-Akins P."/>
        </authorList>
    </citation>
    <scope>NUCLEOTIDE SEQUENCE [LARGE SCALE GENOMIC DNA]</scope>
    <source>
        <strain evidence="3">cv. V14167</strain>
    </source>
</reference>
<feature type="signal peptide" evidence="2">
    <location>
        <begin position="1"/>
        <end position="25"/>
    </location>
</feature>
<name>A0A6P5MX23_ARADU</name>
<dbReference type="GeneID" id="110275898"/>